<dbReference type="GO" id="GO:0046872">
    <property type="term" value="F:metal ion binding"/>
    <property type="evidence" value="ECO:0007669"/>
    <property type="project" value="UniProtKB-KW"/>
</dbReference>
<dbReference type="GO" id="GO:0020037">
    <property type="term" value="F:heme binding"/>
    <property type="evidence" value="ECO:0007669"/>
    <property type="project" value="InterPro"/>
</dbReference>
<evidence type="ECO:0008006" key="10">
    <source>
        <dbReference type="Google" id="ProtNLM"/>
    </source>
</evidence>
<dbReference type="InterPro" id="IPR013819">
    <property type="entry name" value="LipOase_C"/>
</dbReference>
<dbReference type="AlphaFoldDB" id="A4S026"/>
<dbReference type="Gene3D" id="1.20.245.10">
    <property type="entry name" value="Lipoxygenase-1, Domain 5"/>
    <property type="match status" value="1"/>
</dbReference>
<dbReference type="GO" id="GO:0016702">
    <property type="term" value="F:oxidoreductase activity, acting on single donors with incorporation of molecular oxygen, incorporation of two atoms of oxygen"/>
    <property type="evidence" value="ECO:0007669"/>
    <property type="project" value="InterPro"/>
</dbReference>
<dbReference type="PROSITE" id="PS50095">
    <property type="entry name" value="PLAT"/>
    <property type="match status" value="1"/>
</dbReference>
<dbReference type="PANTHER" id="PTHR11771">
    <property type="entry name" value="LIPOXYGENASE"/>
    <property type="match status" value="1"/>
</dbReference>
<gene>
    <name evidence="8" type="ORF">OSTLU_46073</name>
</gene>
<feature type="domain" description="Lipoxygenase" evidence="7">
    <location>
        <begin position="481"/>
        <end position="1031"/>
    </location>
</feature>
<dbReference type="InterPro" id="IPR036392">
    <property type="entry name" value="PLAT/LH2_dom_sf"/>
</dbReference>
<keyword evidence="3" id="KW-0560">Oxidoreductase</keyword>
<dbReference type="KEGG" id="olu:OSTLU_46073"/>
<accession>A4S026</accession>
<feature type="domain" description="PLAT" evidence="6">
    <location>
        <begin position="371"/>
        <end position="482"/>
    </location>
</feature>
<dbReference type="eggNOG" id="ENOG502QQSP">
    <property type="taxonomic scope" value="Eukaryota"/>
</dbReference>
<dbReference type="Pfam" id="PF00305">
    <property type="entry name" value="Lipoxygenase"/>
    <property type="match status" value="1"/>
</dbReference>
<dbReference type="PRINTS" id="PR00087">
    <property type="entry name" value="LIPOXYGENASE"/>
</dbReference>
<keyword evidence="2" id="KW-0223">Dioxygenase</keyword>
<reference evidence="8 9" key="1">
    <citation type="journal article" date="2007" name="Proc. Natl. Acad. Sci. U.S.A.">
        <title>The tiny eukaryote Ostreococcus provides genomic insights into the paradox of plankton speciation.</title>
        <authorList>
            <person name="Palenik B."/>
            <person name="Grimwood J."/>
            <person name="Aerts A."/>
            <person name="Rouze P."/>
            <person name="Salamov A."/>
            <person name="Putnam N."/>
            <person name="Dupont C."/>
            <person name="Jorgensen R."/>
            <person name="Derelle E."/>
            <person name="Rombauts S."/>
            <person name="Zhou K."/>
            <person name="Otillar R."/>
            <person name="Merchant S.S."/>
            <person name="Podell S."/>
            <person name="Gaasterland T."/>
            <person name="Napoli C."/>
            <person name="Gendler K."/>
            <person name="Manuell A."/>
            <person name="Tai V."/>
            <person name="Vallon O."/>
            <person name="Piganeau G."/>
            <person name="Jancek S."/>
            <person name="Heijde M."/>
            <person name="Jabbari K."/>
            <person name="Bowler C."/>
            <person name="Lohr M."/>
            <person name="Robbens S."/>
            <person name="Werner G."/>
            <person name="Dubchak I."/>
            <person name="Pazour G.J."/>
            <person name="Ren Q."/>
            <person name="Paulsen I."/>
            <person name="Delwiche C."/>
            <person name="Schmutz J."/>
            <person name="Rokhsar D."/>
            <person name="Van de Peer Y."/>
            <person name="Moreau H."/>
            <person name="Grigoriev I.V."/>
        </authorList>
    </citation>
    <scope>NUCLEOTIDE SEQUENCE [LARGE SCALE GENOMIC DNA]</scope>
    <source>
        <strain evidence="8 9">CCE9901</strain>
    </source>
</reference>
<evidence type="ECO:0000259" key="7">
    <source>
        <dbReference type="PROSITE" id="PS51393"/>
    </source>
</evidence>
<evidence type="ECO:0000256" key="3">
    <source>
        <dbReference type="ARBA" id="ARBA00023002"/>
    </source>
</evidence>
<keyword evidence="1" id="KW-0479">Metal-binding</keyword>
<dbReference type="GO" id="GO:0034440">
    <property type="term" value="P:lipid oxidation"/>
    <property type="evidence" value="ECO:0007669"/>
    <property type="project" value="InterPro"/>
</dbReference>
<dbReference type="OrthoDB" id="407298at2759"/>
<dbReference type="STRING" id="436017.A4S026"/>
<dbReference type="Gene3D" id="2.60.60.20">
    <property type="entry name" value="PLAT/LH2 domain"/>
    <property type="match status" value="1"/>
</dbReference>
<dbReference type="InterPro" id="IPR036226">
    <property type="entry name" value="LipOase_C_sf"/>
</dbReference>
<dbReference type="InterPro" id="IPR001024">
    <property type="entry name" value="PLAT/LH2_dom"/>
</dbReference>
<dbReference type="Gene3D" id="2.40.180.10">
    <property type="entry name" value="Catalase core domain"/>
    <property type="match status" value="1"/>
</dbReference>
<dbReference type="PROSITE" id="PS51393">
    <property type="entry name" value="LIPOXYGENASE_3"/>
    <property type="match status" value="1"/>
</dbReference>
<evidence type="ECO:0000313" key="8">
    <source>
        <dbReference type="EMBL" id="ABO97194.1"/>
    </source>
</evidence>
<protein>
    <recommendedName>
        <fullName evidence="10">Lipoxygenase domain-containing protein</fullName>
    </recommendedName>
</protein>
<dbReference type="SUPFAM" id="SSF48484">
    <property type="entry name" value="Lipoxigenase"/>
    <property type="match status" value="1"/>
</dbReference>
<evidence type="ECO:0000256" key="2">
    <source>
        <dbReference type="ARBA" id="ARBA00022964"/>
    </source>
</evidence>
<evidence type="ECO:0000256" key="1">
    <source>
        <dbReference type="ARBA" id="ARBA00022723"/>
    </source>
</evidence>
<dbReference type="SUPFAM" id="SSF49723">
    <property type="entry name" value="Lipase/lipooxygenase domain (PLAT/LH2 domain)"/>
    <property type="match status" value="1"/>
</dbReference>
<name>A4S026_OSTLU</name>
<evidence type="ECO:0000313" key="9">
    <source>
        <dbReference type="Proteomes" id="UP000001568"/>
    </source>
</evidence>
<keyword evidence="4" id="KW-0443">Lipid metabolism</keyword>
<dbReference type="CDD" id="cd08151">
    <property type="entry name" value="AOS"/>
    <property type="match status" value="1"/>
</dbReference>
<dbReference type="Gramene" id="ABO97194">
    <property type="protein sequence ID" value="ABO97194"/>
    <property type="gene ID" value="OSTLU_46073"/>
</dbReference>
<sequence length="1031" mass="115914">MFDAASNSEFPIPMPPPNAFGLLVMQLKIAFMFVFGTLMQKRRPTHPVGVGAIGQFTVIENSKVPKNAFFTKGKTMPIILRHSNAVGVKLADSEMYDDASLEIRGCALKFSNAVDESPFDLHLNTGEFAGFFNLDSFLPFVFQMATFNDSAYKAWGMKYPTGIKAGIGGVRRAPDSYCDLHYYSQTCREFHALDGKKRYCKFRLVPYGAGPGTDVGQEPFLPDEADQNLIATTHMMKYRRLPNEKRLPDYLRNEFCTKVAGEAVRYRLQIQLYEATSSDTAEIFNPNKAWGTEFLDVGVVRLHAALPQHSVENLSFGMNRTPACMPLTRPINSQDYNSLNWTRAVVYETSYKIRRVFTRGRKDVYAPEASKKYTIKVTTHSIAGSGIDGDVVLQFVGTRGATPKIVLHDLGDSFATGAISTHFVHADDIGEPAYAIISQTSKSSWNCGRIDVTFTSQIPTSFTLNVWRYIGQGVRFVLPCSITPTTSLACRQLIADATEQYLSFMKKEFDWSNGSYLPNHSTYDDHSKLPITEQFSSTKYKDFFVDTFVGFENKGVAEMIKDEEIKSLDDYYRLYASLPPVAIIRDWRSDEEFGRQFMNGTHPNQVRKVSQIPAKFRVTEEHVRGVLPPGKTLESELAAGHIFMVDYEILEDIKRGQGYCVENSMALFFADKSTALRPICIQHFQSGASAPVWTPKDGEYEWLLAKAHLMCSDGNVHQMISHLLGTHLLMEPWSVCVERTLPRNHPVYRVLRPHLIYVIAINTLGRSLLISPGGVTDRVVAVGQGGHMDLMSKAYQRFKLDDLHVPTSFKKRGVLSEGDLRGYHHRDDSLRAWACLRRFAKSIFKLHYTSDAEVAADPYIQSMILEMQGYGYQGTDRSQHGVPGSIDSIDQLVDICTSVMYTCSFTHAAVNFSQWDYYSYCPNRPLIMRKPAPTKKVPVTEKDVIDALPSVGQAAQTMATGWTLSQFSKEEVFVGHYITDMMITPAEIAALQDLRSELRAMGRQIENRNAKLGVKAYPYMHPERVPSNIGV</sequence>
<comment type="caution">
    <text evidence="5">Lacks conserved residue(s) required for the propagation of feature annotation.</text>
</comment>
<evidence type="ECO:0000259" key="6">
    <source>
        <dbReference type="PROSITE" id="PS50095"/>
    </source>
</evidence>
<dbReference type="GeneID" id="5002988"/>
<dbReference type="Gene3D" id="3.10.450.60">
    <property type="match status" value="1"/>
</dbReference>
<dbReference type="HOGENOM" id="CLU_007064_0_0_1"/>
<evidence type="ECO:0000256" key="5">
    <source>
        <dbReference type="PROSITE-ProRule" id="PRU00152"/>
    </source>
</evidence>
<dbReference type="EMBL" id="CP000587">
    <property type="protein sequence ID" value="ABO97194.1"/>
    <property type="molecule type" value="Genomic_DNA"/>
</dbReference>
<dbReference type="RefSeq" id="XP_001418901.1">
    <property type="nucleotide sequence ID" value="XM_001418864.1"/>
</dbReference>
<keyword evidence="9" id="KW-1185">Reference proteome</keyword>
<dbReference type="InterPro" id="IPR020835">
    <property type="entry name" value="Catalase_sf"/>
</dbReference>
<evidence type="ECO:0000256" key="4">
    <source>
        <dbReference type="ARBA" id="ARBA00023098"/>
    </source>
</evidence>
<dbReference type="InterPro" id="IPR000907">
    <property type="entry name" value="LipOase"/>
</dbReference>
<dbReference type="SUPFAM" id="SSF56634">
    <property type="entry name" value="Heme-dependent catalase-like"/>
    <property type="match status" value="1"/>
</dbReference>
<organism evidence="8 9">
    <name type="scientific">Ostreococcus lucimarinus (strain CCE9901)</name>
    <dbReference type="NCBI Taxonomy" id="436017"/>
    <lineage>
        <taxon>Eukaryota</taxon>
        <taxon>Viridiplantae</taxon>
        <taxon>Chlorophyta</taxon>
        <taxon>Mamiellophyceae</taxon>
        <taxon>Mamiellales</taxon>
        <taxon>Bathycoccaceae</taxon>
        <taxon>Ostreococcus</taxon>
    </lineage>
</organism>
<proteinExistence type="predicted"/>
<dbReference type="Proteomes" id="UP000001568">
    <property type="component" value="Chromosome 7"/>
</dbReference>